<evidence type="ECO:0000313" key="1">
    <source>
        <dbReference type="EMBL" id="TYI99038.1"/>
    </source>
</evidence>
<keyword evidence="2" id="KW-1185">Reference proteome</keyword>
<organism evidence="1 2">
    <name type="scientific">Gossypium mustelinum</name>
    <name type="common">Cotton</name>
    <name type="synonym">Gossypium caicoense</name>
    <dbReference type="NCBI Taxonomy" id="34275"/>
    <lineage>
        <taxon>Eukaryota</taxon>
        <taxon>Viridiplantae</taxon>
        <taxon>Streptophyta</taxon>
        <taxon>Embryophyta</taxon>
        <taxon>Tracheophyta</taxon>
        <taxon>Spermatophyta</taxon>
        <taxon>Magnoliopsida</taxon>
        <taxon>eudicotyledons</taxon>
        <taxon>Gunneridae</taxon>
        <taxon>Pentapetalae</taxon>
        <taxon>rosids</taxon>
        <taxon>malvids</taxon>
        <taxon>Malvales</taxon>
        <taxon>Malvaceae</taxon>
        <taxon>Malvoideae</taxon>
        <taxon>Gossypium</taxon>
    </lineage>
</organism>
<dbReference type="EMBL" id="CM017649">
    <property type="protein sequence ID" value="TYI99038.1"/>
    <property type="molecule type" value="Genomic_DNA"/>
</dbReference>
<protein>
    <recommendedName>
        <fullName evidence="3">Metallothionein</fullName>
    </recommendedName>
</protein>
<sequence>MCPEMSCCRGNCGCGYGCKCRSGCCGYFDGAEMGTAAENGCKCGENCTCNPCKYK</sequence>
<evidence type="ECO:0000313" key="2">
    <source>
        <dbReference type="Proteomes" id="UP000323597"/>
    </source>
</evidence>
<name>A0A5D2WBX3_GOSMU</name>
<evidence type="ECO:0008006" key="3">
    <source>
        <dbReference type="Google" id="ProtNLM"/>
    </source>
</evidence>
<accession>A0A5D2WBX3</accession>
<reference evidence="1 2" key="1">
    <citation type="submission" date="2019-07" db="EMBL/GenBank/DDBJ databases">
        <title>WGS assembly of Gossypium mustelinum.</title>
        <authorList>
            <person name="Chen Z.J."/>
            <person name="Sreedasyam A."/>
            <person name="Ando A."/>
            <person name="Song Q."/>
            <person name="De L."/>
            <person name="Hulse-Kemp A."/>
            <person name="Ding M."/>
            <person name="Ye W."/>
            <person name="Kirkbride R."/>
            <person name="Jenkins J."/>
            <person name="Plott C."/>
            <person name="Lovell J."/>
            <person name="Lin Y.-M."/>
            <person name="Vaughn R."/>
            <person name="Liu B."/>
            <person name="Li W."/>
            <person name="Simpson S."/>
            <person name="Scheffler B."/>
            <person name="Saski C."/>
            <person name="Grover C."/>
            <person name="Hu G."/>
            <person name="Conover J."/>
            <person name="Carlson J."/>
            <person name="Shu S."/>
            <person name="Boston L."/>
            <person name="Williams M."/>
            <person name="Peterson D."/>
            <person name="Mcgee K."/>
            <person name="Jones D."/>
            <person name="Wendel J."/>
            <person name="Stelly D."/>
            <person name="Grimwood J."/>
            <person name="Schmutz J."/>
        </authorList>
    </citation>
    <scope>NUCLEOTIDE SEQUENCE [LARGE SCALE GENOMIC DNA]</scope>
    <source>
        <strain evidence="1">1408120.09</strain>
    </source>
</reference>
<dbReference type="Proteomes" id="UP000323597">
    <property type="component" value="Chromosome D01"/>
</dbReference>
<dbReference type="AlphaFoldDB" id="A0A5D2WBX3"/>
<proteinExistence type="predicted"/>
<gene>
    <name evidence="1" type="ORF">E1A91_D01G259200v1</name>
</gene>